<organism evidence="8 9">
    <name type="scientific">Caerostris extrusa</name>
    <name type="common">Bark spider</name>
    <name type="synonym">Caerostris bankana</name>
    <dbReference type="NCBI Taxonomy" id="172846"/>
    <lineage>
        <taxon>Eukaryota</taxon>
        <taxon>Metazoa</taxon>
        <taxon>Ecdysozoa</taxon>
        <taxon>Arthropoda</taxon>
        <taxon>Chelicerata</taxon>
        <taxon>Arachnida</taxon>
        <taxon>Araneae</taxon>
        <taxon>Araneomorphae</taxon>
        <taxon>Entelegynae</taxon>
        <taxon>Araneoidea</taxon>
        <taxon>Araneidae</taxon>
        <taxon>Caerostris</taxon>
    </lineage>
</organism>
<dbReference type="GO" id="GO:0016020">
    <property type="term" value="C:membrane"/>
    <property type="evidence" value="ECO:0007669"/>
    <property type="project" value="UniProtKB-SubCell"/>
</dbReference>
<keyword evidence="3 6" id="KW-1133">Transmembrane helix</keyword>
<dbReference type="PANTHER" id="PTHR45638">
    <property type="entry name" value="CYCLIC NUCLEOTIDE-GATED CATION CHANNEL SUBUNIT A"/>
    <property type="match status" value="1"/>
</dbReference>
<evidence type="ECO:0000256" key="2">
    <source>
        <dbReference type="ARBA" id="ARBA00022692"/>
    </source>
</evidence>
<reference evidence="8 9" key="1">
    <citation type="submission" date="2021-06" db="EMBL/GenBank/DDBJ databases">
        <title>Caerostris extrusa draft genome.</title>
        <authorList>
            <person name="Kono N."/>
            <person name="Arakawa K."/>
        </authorList>
    </citation>
    <scope>NUCLEOTIDE SEQUENCE [LARGE SCALE GENOMIC DNA]</scope>
</reference>
<dbReference type="GO" id="GO:0044877">
    <property type="term" value="F:protein-containing complex binding"/>
    <property type="evidence" value="ECO:0007669"/>
    <property type="project" value="TreeGrafter"/>
</dbReference>
<evidence type="ECO:0000256" key="6">
    <source>
        <dbReference type="SAM" id="Phobius"/>
    </source>
</evidence>
<dbReference type="SUPFAM" id="SSF81324">
    <property type="entry name" value="Voltage-gated potassium channels"/>
    <property type="match status" value="1"/>
</dbReference>
<feature type="compositionally biased region" description="Low complexity" evidence="5">
    <location>
        <begin position="10"/>
        <end position="28"/>
    </location>
</feature>
<dbReference type="InterPro" id="IPR005821">
    <property type="entry name" value="Ion_trans_dom"/>
</dbReference>
<evidence type="ECO:0000256" key="1">
    <source>
        <dbReference type="ARBA" id="ARBA00004141"/>
    </source>
</evidence>
<feature type="transmembrane region" description="Helical" evidence="6">
    <location>
        <begin position="68"/>
        <end position="91"/>
    </location>
</feature>
<evidence type="ECO:0000313" key="9">
    <source>
        <dbReference type="Proteomes" id="UP001054945"/>
    </source>
</evidence>
<dbReference type="InterPro" id="IPR050866">
    <property type="entry name" value="CNG_cation_channel"/>
</dbReference>
<evidence type="ECO:0000256" key="4">
    <source>
        <dbReference type="ARBA" id="ARBA00023136"/>
    </source>
</evidence>
<comment type="subcellular location">
    <subcellularLocation>
        <location evidence="1">Membrane</location>
        <topology evidence="1">Multi-pass membrane protein</topology>
    </subcellularLocation>
</comment>
<evidence type="ECO:0000313" key="8">
    <source>
        <dbReference type="EMBL" id="GIY23101.1"/>
    </source>
</evidence>
<sequence>MTSTATNGPSSNTDNDANNNSSSTSASANPFQLQAKATRWHKTAVQHSAEQSERNIPRLIFDPDGAVVCYWTAVVALVTLYNAWTIALRIAFPEIRQTNSSSYLPYVDVVCDLIYLMDIAFQLRTALFTRWNTGV</sequence>
<accession>A0AAV4RQC3</accession>
<keyword evidence="9" id="KW-1185">Reference proteome</keyword>
<evidence type="ECO:0000259" key="7">
    <source>
        <dbReference type="Pfam" id="PF00520"/>
    </source>
</evidence>
<name>A0AAV4RQC3_CAEEX</name>
<evidence type="ECO:0000256" key="5">
    <source>
        <dbReference type="SAM" id="MobiDB-lite"/>
    </source>
</evidence>
<gene>
    <name evidence="8" type="primary">Cnga2_1</name>
    <name evidence="8" type="ORF">CEXT_124371</name>
</gene>
<dbReference type="EMBL" id="BPLR01008235">
    <property type="protein sequence ID" value="GIY23101.1"/>
    <property type="molecule type" value="Genomic_DNA"/>
</dbReference>
<feature type="region of interest" description="Disordered" evidence="5">
    <location>
        <begin position="1"/>
        <end position="28"/>
    </location>
</feature>
<evidence type="ECO:0000256" key="3">
    <source>
        <dbReference type="ARBA" id="ARBA00022989"/>
    </source>
</evidence>
<keyword evidence="2 6" id="KW-0812">Transmembrane</keyword>
<feature type="domain" description="Ion transport" evidence="7">
    <location>
        <begin position="70"/>
        <end position="128"/>
    </location>
</feature>
<keyword evidence="4 6" id="KW-0472">Membrane</keyword>
<protein>
    <submittedName>
        <fullName evidence="8">Cyclic nucleotide-gated olfactory channel</fullName>
    </submittedName>
</protein>
<dbReference type="Proteomes" id="UP001054945">
    <property type="component" value="Unassembled WGS sequence"/>
</dbReference>
<dbReference type="AlphaFoldDB" id="A0AAV4RQC3"/>
<proteinExistence type="predicted"/>
<dbReference type="PANTHER" id="PTHR45638:SF13">
    <property type="entry name" value="CYCLIC NUCLEOTIDE-BINDING DOMAIN-CONTAINING PROTEIN"/>
    <property type="match status" value="1"/>
</dbReference>
<comment type="caution">
    <text evidence="8">The sequence shown here is derived from an EMBL/GenBank/DDBJ whole genome shotgun (WGS) entry which is preliminary data.</text>
</comment>
<dbReference type="GO" id="GO:0005221">
    <property type="term" value="F:intracellularly cyclic nucleotide-activated monoatomic cation channel activity"/>
    <property type="evidence" value="ECO:0007669"/>
    <property type="project" value="InterPro"/>
</dbReference>
<dbReference type="Pfam" id="PF00520">
    <property type="entry name" value="Ion_trans"/>
    <property type="match status" value="1"/>
</dbReference>